<dbReference type="InterPro" id="IPR043998">
    <property type="entry name" value="Put_Metallopep"/>
</dbReference>
<protein>
    <submittedName>
        <fullName evidence="2">Metallopeptidase</fullName>
    </submittedName>
</protein>
<dbReference type="AlphaFoldDB" id="A0A8T3YK06"/>
<evidence type="ECO:0000313" key="2">
    <source>
        <dbReference type="EMBL" id="MBI4210355.1"/>
    </source>
</evidence>
<organism evidence="2 3">
    <name type="scientific">Candidatus Iainarchaeum sp</name>
    <dbReference type="NCBI Taxonomy" id="3101447"/>
    <lineage>
        <taxon>Archaea</taxon>
        <taxon>Candidatus Iainarchaeota</taxon>
        <taxon>Candidatus Iainarchaeia</taxon>
        <taxon>Candidatus Iainarchaeales</taxon>
        <taxon>Candidatus Iainarchaeaceae</taxon>
        <taxon>Candidatus Iainarchaeum</taxon>
    </lineage>
</organism>
<comment type="caution">
    <text evidence="2">The sequence shown here is derived from an EMBL/GenBank/DDBJ whole genome shotgun (WGS) entry which is preliminary data.</text>
</comment>
<gene>
    <name evidence="2" type="ORF">HY544_02505</name>
</gene>
<dbReference type="EMBL" id="JACQPB010000032">
    <property type="protein sequence ID" value="MBI4210355.1"/>
    <property type="molecule type" value="Genomic_DNA"/>
</dbReference>
<accession>A0A8T3YK06</accession>
<dbReference type="Proteomes" id="UP000732298">
    <property type="component" value="Unassembled WGS sequence"/>
</dbReference>
<evidence type="ECO:0000313" key="3">
    <source>
        <dbReference type="Proteomes" id="UP000732298"/>
    </source>
</evidence>
<proteinExistence type="predicted"/>
<name>A0A8T3YK06_9ARCH</name>
<reference evidence="2" key="1">
    <citation type="submission" date="2020-07" db="EMBL/GenBank/DDBJ databases">
        <title>Huge and variable diversity of episymbiotic CPR bacteria and DPANN archaea in groundwater ecosystems.</title>
        <authorList>
            <person name="He C.Y."/>
            <person name="Keren R."/>
            <person name="Whittaker M."/>
            <person name="Farag I.F."/>
            <person name="Doudna J."/>
            <person name="Cate J.H.D."/>
            <person name="Banfield J.F."/>
        </authorList>
    </citation>
    <scope>NUCLEOTIDE SEQUENCE</scope>
    <source>
        <strain evidence="2">NC_groundwater_1296_Ag_S-0.2um_52_80</strain>
    </source>
</reference>
<sequence>MKYAFDSAWTEKAHEMARTLGYGHVMQERLSVVRSWGSKTRRTIARIHCIGKVMMLGMGQKKSFYVIELISEKFDRQPEREKLETIIHELMHIPRTFGGGFRHHDHVCSRNVKTELERYLNMQK</sequence>
<evidence type="ECO:0000259" key="1">
    <source>
        <dbReference type="Pfam" id="PF18894"/>
    </source>
</evidence>
<dbReference type="Pfam" id="PF18894">
    <property type="entry name" value="PhageMetallopep"/>
    <property type="match status" value="1"/>
</dbReference>
<feature type="domain" description="Putative phage metallopeptidase" evidence="1">
    <location>
        <begin position="13"/>
        <end position="105"/>
    </location>
</feature>